<evidence type="ECO:0000313" key="1">
    <source>
        <dbReference type="EMBL" id="KAI3806689.1"/>
    </source>
</evidence>
<protein>
    <submittedName>
        <fullName evidence="1">Uncharacterized protein</fullName>
    </submittedName>
</protein>
<reference evidence="1 2" key="2">
    <citation type="journal article" date="2022" name="Mol. Ecol. Resour.">
        <title>The genomes of chicory, endive, great burdock and yacon provide insights into Asteraceae paleo-polyploidization history and plant inulin production.</title>
        <authorList>
            <person name="Fan W."/>
            <person name="Wang S."/>
            <person name="Wang H."/>
            <person name="Wang A."/>
            <person name="Jiang F."/>
            <person name="Liu H."/>
            <person name="Zhao H."/>
            <person name="Xu D."/>
            <person name="Zhang Y."/>
        </authorList>
    </citation>
    <scope>NUCLEOTIDE SEQUENCE [LARGE SCALE GENOMIC DNA]</scope>
    <source>
        <strain evidence="2">cv. Yunnan</strain>
        <tissue evidence="1">Leaves</tissue>
    </source>
</reference>
<dbReference type="Proteomes" id="UP001056120">
    <property type="component" value="Linkage Group LG08"/>
</dbReference>
<name>A0ACB9IFH2_9ASTR</name>
<proteinExistence type="predicted"/>
<dbReference type="EMBL" id="CM042025">
    <property type="protein sequence ID" value="KAI3806689.1"/>
    <property type="molecule type" value="Genomic_DNA"/>
</dbReference>
<organism evidence="1 2">
    <name type="scientific">Smallanthus sonchifolius</name>
    <dbReference type="NCBI Taxonomy" id="185202"/>
    <lineage>
        <taxon>Eukaryota</taxon>
        <taxon>Viridiplantae</taxon>
        <taxon>Streptophyta</taxon>
        <taxon>Embryophyta</taxon>
        <taxon>Tracheophyta</taxon>
        <taxon>Spermatophyta</taxon>
        <taxon>Magnoliopsida</taxon>
        <taxon>eudicotyledons</taxon>
        <taxon>Gunneridae</taxon>
        <taxon>Pentapetalae</taxon>
        <taxon>asterids</taxon>
        <taxon>campanulids</taxon>
        <taxon>Asterales</taxon>
        <taxon>Asteraceae</taxon>
        <taxon>Asteroideae</taxon>
        <taxon>Heliantheae alliance</taxon>
        <taxon>Millerieae</taxon>
        <taxon>Smallanthus</taxon>
    </lineage>
</organism>
<comment type="caution">
    <text evidence="1">The sequence shown here is derived from an EMBL/GenBank/DDBJ whole genome shotgun (WGS) entry which is preliminary data.</text>
</comment>
<evidence type="ECO:0000313" key="2">
    <source>
        <dbReference type="Proteomes" id="UP001056120"/>
    </source>
</evidence>
<accession>A0ACB9IFH2</accession>
<keyword evidence="2" id="KW-1185">Reference proteome</keyword>
<reference evidence="2" key="1">
    <citation type="journal article" date="2022" name="Mol. Ecol. Resour.">
        <title>The genomes of chicory, endive, great burdock and yacon provide insights into Asteraceae palaeo-polyploidization history and plant inulin production.</title>
        <authorList>
            <person name="Fan W."/>
            <person name="Wang S."/>
            <person name="Wang H."/>
            <person name="Wang A."/>
            <person name="Jiang F."/>
            <person name="Liu H."/>
            <person name="Zhao H."/>
            <person name="Xu D."/>
            <person name="Zhang Y."/>
        </authorList>
    </citation>
    <scope>NUCLEOTIDE SEQUENCE [LARGE SCALE GENOMIC DNA]</scope>
    <source>
        <strain evidence="2">cv. Yunnan</strain>
    </source>
</reference>
<gene>
    <name evidence="1" type="ORF">L1987_22603</name>
</gene>
<sequence>MNIWTHKYKSIAAVRLLDLSEIVALLRCIHETLQSSSEKSPLKVKVEVEIGDGEASIMETARRRLTPAPPPPPSPPEIPKYPKSS</sequence>